<feature type="signal peptide" evidence="2">
    <location>
        <begin position="1"/>
        <end position="16"/>
    </location>
</feature>
<sequence>MRFLYGVSLLLTAASATDVRLIFIRNKETNTSSLIAYGASGDLITRICGTTIEAKESVDFSKINDNGVGNFTVGSTSFSVNSDPKFSGGPSCSTDFDHPYTAIQCSGVKWDLEGLVKQDAEGCFFTDEGVEDAQYHKLQRRCFVRPVLDGTGWPHQRYYYEQLSEVAYCSETEGCSAGVSETETFTFTASFTFGIDEWISGGLSVAQGWTTGSAYTCNGGPGDSVCVWYKVAHTAYTVKKPKGGQFVRGVIASPNMGNRGGGYQCMTGKSCYIKGSMFWDCNGKRLSKFSHCPPPGHPPAFKIPYETKPKELLGAWGKSYPQQQNSTTKVMEGGKTEKKKEEEKKKKQGLEGDDEREKKKEEQKKKKQGLKGDDKPDT</sequence>
<evidence type="ECO:0000256" key="2">
    <source>
        <dbReference type="SAM" id="SignalP"/>
    </source>
</evidence>
<evidence type="ECO:0000313" key="4">
    <source>
        <dbReference type="Proteomes" id="UP000604273"/>
    </source>
</evidence>
<accession>A0A8H4SY67</accession>
<keyword evidence="2" id="KW-0732">Signal</keyword>
<keyword evidence="4" id="KW-1185">Reference proteome</keyword>
<comment type="caution">
    <text evidence="3">The sequence shown here is derived from an EMBL/GenBank/DDBJ whole genome shotgun (WGS) entry which is preliminary data.</text>
</comment>
<feature type="region of interest" description="Disordered" evidence="1">
    <location>
        <begin position="317"/>
        <end position="378"/>
    </location>
</feature>
<evidence type="ECO:0000256" key="1">
    <source>
        <dbReference type="SAM" id="MobiDB-lite"/>
    </source>
</evidence>
<dbReference type="AlphaFoldDB" id="A0A8H4SY67"/>
<dbReference type="EMBL" id="JABFAI010000277">
    <property type="protein sequence ID" value="KAF4947800.1"/>
    <property type="molecule type" value="Genomic_DNA"/>
</dbReference>
<dbReference type="Proteomes" id="UP000604273">
    <property type="component" value="Unassembled WGS sequence"/>
</dbReference>
<gene>
    <name evidence="3" type="ORF">FGADI_10133</name>
</gene>
<reference evidence="3" key="1">
    <citation type="journal article" date="2020" name="BMC Genomics">
        <title>Correction to: Identification and distribution of gene clusters required for synthesis of sphingolipid metabolism inhibitors in diverse species of the filamentous fungus Fusarium.</title>
        <authorList>
            <person name="Kim H.S."/>
            <person name="Lohmar J.M."/>
            <person name="Busman M."/>
            <person name="Brown D.W."/>
            <person name="Naumann T.A."/>
            <person name="Divon H.H."/>
            <person name="Lysoe E."/>
            <person name="Uhlig S."/>
            <person name="Proctor R.H."/>
        </authorList>
    </citation>
    <scope>NUCLEOTIDE SEQUENCE</scope>
    <source>
        <strain evidence="3">NRRL 45417</strain>
    </source>
</reference>
<feature type="compositionally biased region" description="Basic and acidic residues" evidence="1">
    <location>
        <begin position="332"/>
        <end position="378"/>
    </location>
</feature>
<feature type="compositionally biased region" description="Polar residues" evidence="1">
    <location>
        <begin position="320"/>
        <end position="329"/>
    </location>
</feature>
<name>A0A8H4SY67_9HYPO</name>
<evidence type="ECO:0000313" key="3">
    <source>
        <dbReference type="EMBL" id="KAF4947800.1"/>
    </source>
</evidence>
<organism evidence="3 4">
    <name type="scientific">Fusarium gaditjirri</name>
    <dbReference type="NCBI Taxonomy" id="282569"/>
    <lineage>
        <taxon>Eukaryota</taxon>
        <taxon>Fungi</taxon>
        <taxon>Dikarya</taxon>
        <taxon>Ascomycota</taxon>
        <taxon>Pezizomycotina</taxon>
        <taxon>Sordariomycetes</taxon>
        <taxon>Hypocreomycetidae</taxon>
        <taxon>Hypocreales</taxon>
        <taxon>Nectriaceae</taxon>
        <taxon>Fusarium</taxon>
        <taxon>Fusarium nisikadoi species complex</taxon>
    </lineage>
</organism>
<dbReference type="OrthoDB" id="3641682at2759"/>
<reference evidence="3" key="2">
    <citation type="submission" date="2020-05" db="EMBL/GenBank/DDBJ databases">
        <authorList>
            <person name="Kim H.-S."/>
            <person name="Proctor R.H."/>
            <person name="Brown D.W."/>
        </authorList>
    </citation>
    <scope>NUCLEOTIDE SEQUENCE</scope>
    <source>
        <strain evidence="3">NRRL 45417</strain>
    </source>
</reference>
<feature type="chain" id="PRO_5034652211" evidence="2">
    <location>
        <begin position="17"/>
        <end position="378"/>
    </location>
</feature>
<protein>
    <submittedName>
        <fullName evidence="3">Uncharacterized protein</fullName>
    </submittedName>
</protein>
<proteinExistence type="predicted"/>